<reference evidence="1" key="1">
    <citation type="submission" date="2020-07" db="EMBL/GenBank/DDBJ databases">
        <title>Draft Genome Sequence of a Deep-Sea Yeast, Naganishia (Cryptococcus) liquefaciens strain N6.</title>
        <authorList>
            <person name="Han Y.W."/>
            <person name="Kajitani R."/>
            <person name="Morimoto H."/>
            <person name="Parhat M."/>
            <person name="Tsubouchi H."/>
            <person name="Bakenova O."/>
            <person name="Ogata M."/>
            <person name="Argunhan B."/>
            <person name="Aoki R."/>
            <person name="Kajiwara S."/>
            <person name="Itoh T."/>
            <person name="Iwasaki H."/>
        </authorList>
    </citation>
    <scope>NUCLEOTIDE SEQUENCE</scope>
    <source>
        <strain evidence="1">N6</strain>
    </source>
</reference>
<dbReference type="Proteomes" id="UP000620104">
    <property type="component" value="Unassembled WGS sequence"/>
</dbReference>
<protein>
    <recommendedName>
        <fullName evidence="3">SDR family NAD(P)-dependent oxidoreductase</fullName>
    </recommendedName>
</protein>
<dbReference type="EMBL" id="BLZA01000030">
    <property type="protein sequence ID" value="GHJ88193.1"/>
    <property type="molecule type" value="Genomic_DNA"/>
</dbReference>
<name>A0A8H3YGE2_9TREE</name>
<evidence type="ECO:0000313" key="2">
    <source>
        <dbReference type="Proteomes" id="UP000620104"/>
    </source>
</evidence>
<accession>A0A8H3YGE2</accession>
<sequence length="341" mass="37496">MHLVIVSHILALLNRLYAHYSFIVNYALYAILWIFLRGAPPNRDATVNRAKGWSPGVFVACSEGPVGTALVLQLAKEGYTVHAGVSSIDEGEKLVRRWKNLGSSNGGTVRPVVYDISDPLSIRRAADNLQTYDEAHSHRRLVSVICNPGSMIVSPFHSLHDEQIDTTIDTNLRSNMTLIRVFLALLSTTSAHSKPLQMRLIVLSSFTSYTPLPGLAIPAAMASALDSLARALMVEEQNRNIRTTIIRTGFIRGSVPRIADSARDCPTVRRWRGIIWCADRLGTPVEYVAAQVTDALTDRWMQPCYTLGCDALLAQALRDFVPEPIYEWALVKVLGSASGAG</sequence>
<evidence type="ECO:0008006" key="3">
    <source>
        <dbReference type="Google" id="ProtNLM"/>
    </source>
</evidence>
<keyword evidence="2" id="KW-1185">Reference proteome</keyword>
<proteinExistence type="predicted"/>
<dbReference type="InterPro" id="IPR036291">
    <property type="entry name" value="NAD(P)-bd_dom_sf"/>
</dbReference>
<dbReference type="GO" id="GO:0008202">
    <property type="term" value="P:steroid metabolic process"/>
    <property type="evidence" value="ECO:0007669"/>
    <property type="project" value="TreeGrafter"/>
</dbReference>
<comment type="caution">
    <text evidence="1">The sequence shown here is derived from an EMBL/GenBank/DDBJ whole genome shotgun (WGS) entry which is preliminary data.</text>
</comment>
<dbReference type="OrthoDB" id="2595235at2759"/>
<dbReference type="SUPFAM" id="SSF51735">
    <property type="entry name" value="NAD(P)-binding Rossmann-fold domains"/>
    <property type="match status" value="1"/>
</dbReference>
<dbReference type="PANTHER" id="PTHR43313:SF1">
    <property type="entry name" value="3BETA-HYDROXYSTEROID DEHYDROGENASE DHS-16"/>
    <property type="match status" value="1"/>
</dbReference>
<evidence type="ECO:0000313" key="1">
    <source>
        <dbReference type="EMBL" id="GHJ88193.1"/>
    </source>
</evidence>
<dbReference type="InterPro" id="IPR002347">
    <property type="entry name" value="SDR_fam"/>
</dbReference>
<dbReference type="PANTHER" id="PTHR43313">
    <property type="entry name" value="SHORT-CHAIN DEHYDROGENASE/REDUCTASE FAMILY 9C"/>
    <property type="match status" value="1"/>
</dbReference>
<dbReference type="AlphaFoldDB" id="A0A8H3YGE2"/>
<dbReference type="Pfam" id="PF00106">
    <property type="entry name" value="adh_short"/>
    <property type="match status" value="1"/>
</dbReference>
<dbReference type="Gene3D" id="3.40.50.720">
    <property type="entry name" value="NAD(P)-binding Rossmann-like Domain"/>
    <property type="match status" value="1"/>
</dbReference>
<gene>
    <name evidence="1" type="ORF">NliqN6_4595</name>
</gene>
<organism evidence="1 2">
    <name type="scientific">Naganishia liquefaciens</name>
    <dbReference type="NCBI Taxonomy" id="104408"/>
    <lineage>
        <taxon>Eukaryota</taxon>
        <taxon>Fungi</taxon>
        <taxon>Dikarya</taxon>
        <taxon>Basidiomycota</taxon>
        <taxon>Agaricomycotina</taxon>
        <taxon>Tremellomycetes</taxon>
        <taxon>Filobasidiales</taxon>
        <taxon>Filobasidiaceae</taxon>
        <taxon>Naganishia</taxon>
    </lineage>
</organism>
<dbReference type="GO" id="GO:0016491">
    <property type="term" value="F:oxidoreductase activity"/>
    <property type="evidence" value="ECO:0007669"/>
    <property type="project" value="TreeGrafter"/>
</dbReference>